<reference evidence="1" key="1">
    <citation type="submission" date="2018-06" db="EMBL/GenBank/DDBJ databases">
        <authorList>
            <person name="Zhirakovskaya E."/>
        </authorList>
    </citation>
    <scope>NUCLEOTIDE SEQUENCE</scope>
</reference>
<name>A0A3B0Y670_9ZZZZ</name>
<dbReference type="AlphaFoldDB" id="A0A3B0Y670"/>
<accession>A0A3B0Y670</accession>
<evidence type="ECO:0000313" key="1">
    <source>
        <dbReference type="EMBL" id="VAW70852.1"/>
    </source>
</evidence>
<sequence>MKGYYVDKASDVVNESAAVIYTPKRSAILNKTVKRESKRKNDRYPENCVTVKTCVAEALEEVDIDNHLYAAMVLGPARSSEGVRLYYLVRWLDDSLE</sequence>
<protein>
    <submittedName>
        <fullName evidence="1">Uncharacterized protein</fullName>
    </submittedName>
</protein>
<gene>
    <name evidence="1" type="ORF">MNBD_GAMMA12-321</name>
</gene>
<dbReference type="EMBL" id="UOFL01000003">
    <property type="protein sequence ID" value="VAW70852.1"/>
    <property type="molecule type" value="Genomic_DNA"/>
</dbReference>
<proteinExistence type="predicted"/>
<organism evidence="1">
    <name type="scientific">hydrothermal vent metagenome</name>
    <dbReference type="NCBI Taxonomy" id="652676"/>
    <lineage>
        <taxon>unclassified sequences</taxon>
        <taxon>metagenomes</taxon>
        <taxon>ecological metagenomes</taxon>
    </lineage>
</organism>